<protein>
    <submittedName>
        <fullName evidence="6">DNA-binding transcriptional regulator, LysR family</fullName>
    </submittedName>
</protein>
<proteinExistence type="inferred from homology"/>
<dbReference type="InterPro" id="IPR000847">
    <property type="entry name" value="LysR_HTH_N"/>
</dbReference>
<dbReference type="GO" id="GO:0003700">
    <property type="term" value="F:DNA-binding transcription factor activity"/>
    <property type="evidence" value="ECO:0007669"/>
    <property type="project" value="InterPro"/>
</dbReference>
<comment type="similarity">
    <text evidence="1">Belongs to the LysR transcriptional regulatory family.</text>
</comment>
<dbReference type="PANTHER" id="PTHR30579">
    <property type="entry name" value="TRANSCRIPTIONAL REGULATOR"/>
    <property type="match status" value="1"/>
</dbReference>
<dbReference type="SUPFAM" id="SSF53850">
    <property type="entry name" value="Periplasmic binding protein-like II"/>
    <property type="match status" value="1"/>
</dbReference>
<dbReference type="InterPro" id="IPR050176">
    <property type="entry name" value="LTTR"/>
</dbReference>
<keyword evidence="7" id="KW-1185">Reference proteome</keyword>
<organism evidence="6 7">
    <name type="scientific">Lutimaribacter saemankumensis</name>
    <dbReference type="NCBI Taxonomy" id="490829"/>
    <lineage>
        <taxon>Bacteria</taxon>
        <taxon>Pseudomonadati</taxon>
        <taxon>Pseudomonadota</taxon>
        <taxon>Alphaproteobacteria</taxon>
        <taxon>Rhodobacterales</taxon>
        <taxon>Roseobacteraceae</taxon>
        <taxon>Lutimaribacter</taxon>
    </lineage>
</organism>
<dbReference type="Gene3D" id="1.10.10.10">
    <property type="entry name" value="Winged helix-like DNA-binding domain superfamily/Winged helix DNA-binding domain"/>
    <property type="match status" value="1"/>
</dbReference>
<keyword evidence="4" id="KW-0804">Transcription</keyword>
<dbReference type="PANTHER" id="PTHR30579:SF8">
    <property type="entry name" value="HTH-TYPE TRANSCRIPTIONAL REGULATOR HDFR"/>
    <property type="match status" value="1"/>
</dbReference>
<dbReference type="InterPro" id="IPR005119">
    <property type="entry name" value="LysR_subst-bd"/>
</dbReference>
<evidence type="ECO:0000256" key="4">
    <source>
        <dbReference type="ARBA" id="ARBA00023163"/>
    </source>
</evidence>
<dbReference type="Pfam" id="PF00126">
    <property type="entry name" value="HTH_1"/>
    <property type="match status" value="1"/>
</dbReference>
<accession>A0A1G8QTP5</accession>
<dbReference type="PROSITE" id="PS50931">
    <property type="entry name" value="HTH_LYSR"/>
    <property type="match status" value="1"/>
</dbReference>
<sequence length="291" mass="31613">MNIEMIETFLDLCETRSFHQTASRLGVTQSTVSGRVSALERALGCRLLARSRSGTELTTEGLRFEPYARSLRLNWTTARQDVRGAGRAALTMRIGIQHDLLGDQAAGWVSALQNAVPEAALYVEADYSTQMCSDVMNGQLDLAIHFTPKAHPDLYFETLGEVGYHMVSTEARMLTDVSPDTYILANFAPAFSTTHAALLPSLSGGAVSSGQNAVIRALLTALGGSGYVLWQTATELERNGQAYRVAGAPRIAQPVYVAVHLRNRHRSAHRRLLRALKAHLGARDTVPGQPA</sequence>
<evidence type="ECO:0000256" key="1">
    <source>
        <dbReference type="ARBA" id="ARBA00009437"/>
    </source>
</evidence>
<dbReference type="EMBL" id="FNEB01000008">
    <property type="protein sequence ID" value="SDJ08129.1"/>
    <property type="molecule type" value="Genomic_DNA"/>
</dbReference>
<keyword evidence="3 6" id="KW-0238">DNA-binding</keyword>
<dbReference type="InterPro" id="IPR036388">
    <property type="entry name" value="WH-like_DNA-bd_sf"/>
</dbReference>
<reference evidence="6 7" key="1">
    <citation type="submission" date="2016-10" db="EMBL/GenBank/DDBJ databases">
        <authorList>
            <person name="de Groot N.N."/>
        </authorList>
    </citation>
    <scope>NUCLEOTIDE SEQUENCE [LARGE SCALE GENOMIC DNA]</scope>
    <source>
        <strain evidence="6 7">DSM 28010</strain>
    </source>
</reference>
<dbReference type="Gene3D" id="3.40.190.10">
    <property type="entry name" value="Periplasmic binding protein-like II"/>
    <property type="match status" value="1"/>
</dbReference>
<feature type="domain" description="HTH lysR-type" evidence="5">
    <location>
        <begin position="1"/>
        <end position="58"/>
    </location>
</feature>
<dbReference type="STRING" id="490829.SAMN05421850_10891"/>
<dbReference type="OrthoDB" id="9811588at2"/>
<name>A0A1G8QTP5_9RHOB</name>
<dbReference type="Pfam" id="PF03466">
    <property type="entry name" value="LysR_substrate"/>
    <property type="match status" value="1"/>
</dbReference>
<dbReference type="RefSeq" id="WP_090029482.1">
    <property type="nucleotide sequence ID" value="NZ_FNEB01000008.1"/>
</dbReference>
<evidence type="ECO:0000313" key="7">
    <source>
        <dbReference type="Proteomes" id="UP000199340"/>
    </source>
</evidence>
<gene>
    <name evidence="6" type="ORF">SAMN05421850_10891</name>
</gene>
<evidence type="ECO:0000256" key="2">
    <source>
        <dbReference type="ARBA" id="ARBA00023015"/>
    </source>
</evidence>
<evidence type="ECO:0000256" key="3">
    <source>
        <dbReference type="ARBA" id="ARBA00023125"/>
    </source>
</evidence>
<dbReference type="InterPro" id="IPR036390">
    <property type="entry name" value="WH_DNA-bd_sf"/>
</dbReference>
<keyword evidence="2" id="KW-0805">Transcription regulation</keyword>
<dbReference type="Proteomes" id="UP000199340">
    <property type="component" value="Unassembled WGS sequence"/>
</dbReference>
<evidence type="ECO:0000259" key="5">
    <source>
        <dbReference type="PROSITE" id="PS50931"/>
    </source>
</evidence>
<dbReference type="AlphaFoldDB" id="A0A1G8QTP5"/>
<evidence type="ECO:0000313" key="6">
    <source>
        <dbReference type="EMBL" id="SDJ08129.1"/>
    </source>
</evidence>
<dbReference type="GO" id="GO:0003677">
    <property type="term" value="F:DNA binding"/>
    <property type="evidence" value="ECO:0007669"/>
    <property type="project" value="UniProtKB-KW"/>
</dbReference>
<dbReference type="SUPFAM" id="SSF46785">
    <property type="entry name" value="Winged helix' DNA-binding domain"/>
    <property type="match status" value="1"/>
</dbReference>